<feature type="repeat" description="PPR" evidence="2">
    <location>
        <begin position="226"/>
        <end position="260"/>
    </location>
</feature>
<dbReference type="Pfam" id="PF13041">
    <property type="entry name" value="PPR_2"/>
    <property type="match status" value="1"/>
</dbReference>
<comment type="caution">
    <text evidence="3">The sequence shown here is derived from an EMBL/GenBank/DDBJ whole genome shotgun (WGS) entry which is preliminary data.</text>
</comment>
<gene>
    <name evidence="3" type="ORF">Nepgr_033278</name>
</gene>
<organism evidence="3 4">
    <name type="scientific">Nepenthes gracilis</name>
    <name type="common">Slender pitcher plant</name>
    <dbReference type="NCBI Taxonomy" id="150966"/>
    <lineage>
        <taxon>Eukaryota</taxon>
        <taxon>Viridiplantae</taxon>
        <taxon>Streptophyta</taxon>
        <taxon>Embryophyta</taxon>
        <taxon>Tracheophyta</taxon>
        <taxon>Spermatophyta</taxon>
        <taxon>Magnoliopsida</taxon>
        <taxon>eudicotyledons</taxon>
        <taxon>Gunneridae</taxon>
        <taxon>Pentapetalae</taxon>
        <taxon>Caryophyllales</taxon>
        <taxon>Nepenthaceae</taxon>
        <taxon>Nepenthes</taxon>
    </lineage>
</organism>
<keyword evidence="1" id="KW-0677">Repeat</keyword>
<reference evidence="3" key="1">
    <citation type="submission" date="2023-05" db="EMBL/GenBank/DDBJ databases">
        <title>Nepenthes gracilis genome sequencing.</title>
        <authorList>
            <person name="Fukushima K."/>
        </authorList>
    </citation>
    <scope>NUCLEOTIDE SEQUENCE</scope>
    <source>
        <strain evidence="3">SING2019-196</strain>
    </source>
</reference>
<dbReference type="Gene3D" id="1.25.40.10">
    <property type="entry name" value="Tetratricopeptide repeat domain"/>
    <property type="match status" value="2"/>
</dbReference>
<evidence type="ECO:0000313" key="4">
    <source>
        <dbReference type="Proteomes" id="UP001279734"/>
    </source>
</evidence>
<feature type="repeat" description="PPR" evidence="2">
    <location>
        <begin position="296"/>
        <end position="330"/>
    </location>
</feature>
<protein>
    <recommendedName>
        <fullName evidence="5">Pentatricopeptide repeat-containing protein</fullName>
    </recommendedName>
</protein>
<dbReference type="Proteomes" id="UP001279734">
    <property type="component" value="Unassembled WGS sequence"/>
</dbReference>
<evidence type="ECO:0000256" key="1">
    <source>
        <dbReference type="ARBA" id="ARBA00022737"/>
    </source>
</evidence>
<dbReference type="InterPro" id="IPR011990">
    <property type="entry name" value="TPR-like_helical_dom_sf"/>
</dbReference>
<feature type="repeat" description="PPR" evidence="2">
    <location>
        <begin position="367"/>
        <end position="401"/>
    </location>
</feature>
<dbReference type="EMBL" id="BSYO01000040">
    <property type="protein sequence ID" value="GMH31435.1"/>
    <property type="molecule type" value="Genomic_DNA"/>
</dbReference>
<keyword evidence="4" id="KW-1185">Reference proteome</keyword>
<dbReference type="NCBIfam" id="TIGR00756">
    <property type="entry name" value="PPR"/>
    <property type="match status" value="3"/>
</dbReference>
<evidence type="ECO:0000256" key="2">
    <source>
        <dbReference type="PROSITE-ProRule" id="PRU00708"/>
    </source>
</evidence>
<evidence type="ECO:0000313" key="3">
    <source>
        <dbReference type="EMBL" id="GMH31435.1"/>
    </source>
</evidence>
<accession>A0AAD3TKX5</accession>
<dbReference type="PANTHER" id="PTHR47003">
    <property type="entry name" value="OS01G0970900 PROTEIN"/>
    <property type="match status" value="1"/>
</dbReference>
<dbReference type="InterPro" id="IPR002885">
    <property type="entry name" value="PPR_rpt"/>
</dbReference>
<sequence>MKQFWVTIREMKEKGFYVDEETYLTILGLLKKERMASDVAALTHFYNRMIQENAMNDAVRNAVEVILGPHWSQGPENKLAELKLPMSENFLLRTFKELRRQPLKALECFRWVGKNLGYKHNSVTYNGIARVLAQRDSIREFWSVVMEMRTQGHEMDIDTYIKISRNFQKCRIMKDAVELYEFMMDGPFEPSDQDCILLLKTISVDPDLDLVFRVVKKYEAAGHTLSKAVYDGIHRSLTSIGRFDEAQKIVEAMENLGYEPDNITYSQVVFGLCKASRFDEACSVLDEMEACGCLPDIKTWTILIKGHCAANQIEKALSCFAKMMGKNLDADADLLDVLINGFLTQKKLHGAYTLLVEMVDKSRLRPWQATYKLLIERLLEVRRLQEALNLLHMMKKHNYPPFAEPFVQYISKYGTVEDAREFLNALSVREYASSAAYLHVLRSFFNEGRHSEATDLFYKSPPHIRTHKEIGNLFGSTKNHRTPA</sequence>
<feature type="repeat" description="PPR" evidence="2">
    <location>
        <begin position="261"/>
        <end position="295"/>
    </location>
</feature>
<dbReference type="InterPro" id="IPR044578">
    <property type="entry name" value="BIR6-like"/>
</dbReference>
<dbReference type="PANTHER" id="PTHR47003:SF2">
    <property type="entry name" value="OS01G0970900 PROTEIN"/>
    <property type="match status" value="1"/>
</dbReference>
<dbReference type="Pfam" id="PF01535">
    <property type="entry name" value="PPR"/>
    <property type="match status" value="1"/>
</dbReference>
<dbReference type="GO" id="GO:0008380">
    <property type="term" value="P:RNA splicing"/>
    <property type="evidence" value="ECO:0007669"/>
    <property type="project" value="InterPro"/>
</dbReference>
<proteinExistence type="predicted"/>
<name>A0AAD3TKX5_NEPGR</name>
<dbReference type="AlphaFoldDB" id="A0AAD3TKX5"/>
<evidence type="ECO:0008006" key="5">
    <source>
        <dbReference type="Google" id="ProtNLM"/>
    </source>
</evidence>
<dbReference type="PROSITE" id="PS51375">
    <property type="entry name" value="PPR"/>
    <property type="match status" value="4"/>
</dbReference>